<evidence type="ECO:0000313" key="3">
    <source>
        <dbReference type="Proteomes" id="UP000663844"/>
    </source>
</evidence>
<feature type="non-terminal residue" evidence="2">
    <location>
        <position position="1"/>
    </location>
</feature>
<comment type="caution">
    <text evidence="2">The sequence shown here is derived from an EMBL/GenBank/DDBJ whole genome shotgun (WGS) entry which is preliminary data.</text>
</comment>
<reference evidence="2" key="1">
    <citation type="submission" date="2021-02" db="EMBL/GenBank/DDBJ databases">
        <authorList>
            <person name="Nowell W R."/>
        </authorList>
    </citation>
    <scope>NUCLEOTIDE SEQUENCE</scope>
</reference>
<evidence type="ECO:0000256" key="1">
    <source>
        <dbReference type="SAM" id="MobiDB-lite"/>
    </source>
</evidence>
<dbReference type="Proteomes" id="UP000663844">
    <property type="component" value="Unassembled WGS sequence"/>
</dbReference>
<feature type="region of interest" description="Disordered" evidence="1">
    <location>
        <begin position="56"/>
        <end position="128"/>
    </location>
</feature>
<accession>A0A820IMS4</accession>
<protein>
    <submittedName>
        <fullName evidence="2">Uncharacterized protein</fullName>
    </submittedName>
</protein>
<evidence type="ECO:0000313" key="2">
    <source>
        <dbReference type="EMBL" id="CAF4314558.1"/>
    </source>
</evidence>
<gene>
    <name evidence="2" type="ORF">OXD698_LOCUS46826</name>
</gene>
<feature type="compositionally biased region" description="Basic and acidic residues" evidence="1">
    <location>
        <begin position="113"/>
        <end position="128"/>
    </location>
</feature>
<proteinExistence type="predicted"/>
<feature type="compositionally biased region" description="Polar residues" evidence="1">
    <location>
        <begin position="56"/>
        <end position="72"/>
    </location>
</feature>
<feature type="region of interest" description="Disordered" evidence="1">
    <location>
        <begin position="145"/>
        <end position="178"/>
    </location>
</feature>
<sequence>GIPSSPNVTPKSARKMGFESYFSTLFRPRHDAKSIIPDLDDHNTKDQPQLVTVKRINSTYKQNPSNNSLSSIQDEHIASSPPPLPSPIDKRGSQSSLQMPSTLAQISNIFKSPEQRSKRTNVDSEKNMTFRNELKMEIGSIFGHHNHGIVANKPPVNHSDSRKSSVTTERRRPKRKRK</sequence>
<dbReference type="EMBL" id="CAJOAZ010017363">
    <property type="protein sequence ID" value="CAF4314558.1"/>
    <property type="molecule type" value="Genomic_DNA"/>
</dbReference>
<feature type="compositionally biased region" description="Polar residues" evidence="1">
    <location>
        <begin position="93"/>
        <end position="110"/>
    </location>
</feature>
<name>A0A820IMS4_9BILA</name>
<dbReference type="AlphaFoldDB" id="A0A820IMS4"/>
<organism evidence="2 3">
    <name type="scientific">Adineta steineri</name>
    <dbReference type="NCBI Taxonomy" id="433720"/>
    <lineage>
        <taxon>Eukaryota</taxon>
        <taxon>Metazoa</taxon>
        <taxon>Spiralia</taxon>
        <taxon>Gnathifera</taxon>
        <taxon>Rotifera</taxon>
        <taxon>Eurotatoria</taxon>
        <taxon>Bdelloidea</taxon>
        <taxon>Adinetida</taxon>
        <taxon>Adinetidae</taxon>
        <taxon>Adineta</taxon>
    </lineage>
</organism>